<evidence type="ECO:0000259" key="5">
    <source>
        <dbReference type="Pfam" id="PF12919"/>
    </source>
</evidence>
<protein>
    <submittedName>
        <fullName evidence="7">Toxin</fullName>
    </submittedName>
</protein>
<evidence type="ECO:0000256" key="3">
    <source>
        <dbReference type="ARBA" id="ARBA00022807"/>
    </source>
</evidence>
<dbReference type="InterPro" id="IPR029044">
    <property type="entry name" value="Nucleotide-diphossugar_trans"/>
</dbReference>
<accession>A0A4P6GBP0</accession>
<feature type="domain" description="TcdA/TcdB toxin pore forming" evidence="6">
    <location>
        <begin position="1064"/>
        <end position="1709"/>
    </location>
</feature>
<feature type="domain" description="GT44" evidence="5">
    <location>
        <begin position="126"/>
        <end position="509"/>
    </location>
</feature>
<feature type="domain" description="Peptidase C58 YopT-type" evidence="4">
    <location>
        <begin position="927"/>
        <end position="982"/>
    </location>
</feature>
<gene>
    <name evidence="7" type="ORF">CUN61_01690</name>
</gene>
<dbReference type="InterPro" id="IPR024769">
    <property type="entry name" value="TcdA/TcdB_pore_forming"/>
</dbReference>
<evidence type="ECO:0000259" key="4">
    <source>
        <dbReference type="Pfam" id="PF03543"/>
    </source>
</evidence>
<evidence type="ECO:0000256" key="1">
    <source>
        <dbReference type="ARBA" id="ARBA00022670"/>
    </source>
</evidence>
<keyword evidence="3" id="KW-0788">Thiol protease</keyword>
<dbReference type="SUPFAM" id="SSF53448">
    <property type="entry name" value="Nucleotide-diphospho-sugar transferases"/>
    <property type="match status" value="1"/>
</dbReference>
<dbReference type="Gene3D" id="3.90.550.20">
    <property type="match status" value="1"/>
</dbReference>
<proteinExistence type="predicted"/>
<dbReference type="GO" id="GO:0016757">
    <property type="term" value="F:glycosyltransferase activity"/>
    <property type="evidence" value="ECO:0007669"/>
    <property type="project" value="InterPro"/>
</dbReference>
<sequence>MNIDNRVADGFKEFSALFQLAELEAALKDFKGTHEYEAIVRYYLACTRDLAPERQREPVALLKEALASLQTPQGRRRRASEREQLPLPKGAQALDLMEIHDRLEVFQDRLNSHVVLLQSMPVEVPKTLHFVWLGGGLGAIQRDYINVWKQVLAHRGYTLKLWYDSDAMLAHETNRIIIQAAKAHAMTEGGEALDNPEDLGRRYEERAIVLKTQMFAHINEVVKKGGSADDARIDLLVRAYAQDEVALKALRDRNLHSITIDGLQRRDVKTEKSSFRLNDIYQREIRLRGNLAAASDVVRAEVLFAEGGIYSDVDNLPPLANSVGAVDISHFDPNARLGVLQLLLNNNPQWMPGRQANKYASFLERIPLQHRETLERFARNTPALTDVFLPPQDQRVRLDGLRAVIDSNSLNNAWMMAHAKSQMLDAVLKRFRGNYDFLDAVTQRAVQDGVPLSDDQAMRKIAHDVALQTFGPLDRLPELEEVAVEFLMKGVVGYFGDGLLPDGDSTIYLTGPAAVRRAMADALQMPYTVGLVEQWNAEALLADSVNRFTEEEQDHSWKEAEGNAHQWLAEEKKRWKAGTFKARYTGELAQLLDYQSIDFEEGWPVIEGRHVLITDVLQHLADHLGKPFLEAMRQRHTGSVTFDRWVSLSFDDRQLIIAQQASVRPPASLPDPDTRDLAVGELLNRIARESLPVGQVNPLQRLMLGALSGARMLDNRSFDAVSSKLENLANTVAELGPSLAYSAIEHALFNVHSPAFEAGLSSITEHSPSFAETATQLRQRALVQNLTLHQWGQAVARIQQVAKLEYRTRIVERAEEVLGSFDEGYFKLVPQDLLLEGTGDRVAGRCLPLALSMAGAITKGGQAGNTLRERFYLGVIAPKDSDSKSFLSMLEELRGIQLSEIGMALPRADLAGVVARLEAQPTTCTLMLKTDSHAMLVAKTINGEQSTWHFFDPNFGVFEFDQADSFSKALTAFFIQHEMARNYTASFVRGHPQFDLIALDGHALNRQLFHSGLPLSSLFEPGPLPEQMTPPLRQRLASGRGQSLVNNAALGRSLLELDAQGWGAQIAQATRQLQAQHQLSAHTVPLFETLHVTPTGEYTLSLVNPKAEQAITVVSTGDHRFIGIKQYLSRVFETLGGRQPVNEIDPTEAGSVHTLNAGFTIQALMNALRHHEGAASEENNALTTAIRLHAYVNHAQLVHGNVVDVVGVIQLVRQALNDEKVIARTSAPLVRGALGHIGNEGVGTVLGLVNVGFDIYQLNHAANDTQKAQFGTQLAFDSASAALAAAGIGAGLVGAGAAAAVLGGVSVILGGLAVGVAALAEGFAAIAEEAKQVGLFFDRLEKAYRQGGYHLDKASNTWIAHPLPGFAELDLRASTVRFDSPRLFPLHDHLGVPDFDVDYERAINIRQGLGLPDTAAFKPLAGQTIVLPCTPKTWYGYDYTLLPFVTTRHDAGFDTARRLEQKDSDGRLQFLFSFYSFPGEYVISRLNPVYKPTVFNVRLDRLERSLVVPVLPKVWHDLITYRIEGAGAQCSVLLNPGVSLELDAPGDGVMRWVIEARWLDEEALQITRADQFSVGMVDVKLTGTARREVLFNLAGNKVMRLDQNTLQLVLIEEDADVTLGEQALLDHFKTLAQAHRLAMPYTPVHGFVVPFEKPDEPRTVVAFYDAAQDRFLYIRNHEVLLADEVMLGTVVQGCAYFYHPQGYEIWQVDATTGTLIQRYRLWVTNAATQITGVTLLASGAIQIVQKVSRQDGSHDELVFLIHEQRALLCSITRNLDPALARLLAGDTLADWTPILGDFVPPKASHTVDWQFAALVSVCWLIEADVRDLVWVRDRDRRIIRAPARGHRARGWPDSIKTLDDLVLIAPAGADADVMVTFDKTHRTLVRQQWSVAGDRGQWGSMHIAPTGLKEVIALDSGYVALSDAGLFFNLSAHGHLQFGGLADAWFLDRPQWWSALPSIAAQYPVASFALLGLTGTPGAAKLCAWYVNDRLLLSSLGHGKPVRLLNVTPDGQAVWLFDLSTGGVYRQDFIDAVVLDKAFAEGSQQVSATAVPAAQQEWSSWRFAEVTVDGAGMRATTPEGIELALDYREPVLVTGVDSHWVASRNGDLSEALLALANAHRCASFLTVETPDSHQWFVVKTGRLIRVPNIDLRSAYELIGTQKQTSVLLHERPEGRLSTYPQKGHAGTLAYVQRTAEVQVIDAPARSQDLLPLLADDVSILVLRMGQGPVTSRLTQAIWLKLESVIVDCRYALGQPPLIPGKLIWDITVADQLWASLVDEHLVIVDADSGHSLIFRDVHGGDVSGRGDVFLSMEGYVSCAVSTLVAALVVQKDESQSIALKQLLSVSRAPSMPQLSALA</sequence>
<dbReference type="RefSeq" id="WP_208670232.1">
    <property type="nucleotide sequence ID" value="NZ_CP024767.1"/>
</dbReference>
<evidence type="ECO:0000313" key="7">
    <source>
        <dbReference type="EMBL" id="QAY82751.1"/>
    </source>
</evidence>
<dbReference type="GO" id="GO:0006508">
    <property type="term" value="P:proteolysis"/>
    <property type="evidence" value="ECO:0007669"/>
    <property type="project" value="UniProtKB-KW"/>
</dbReference>
<dbReference type="Pfam" id="PF12920">
    <property type="entry name" value="TcdA_TcdB_pore"/>
    <property type="match status" value="1"/>
</dbReference>
<reference evidence="7 8" key="1">
    <citation type="submission" date="2017-11" db="EMBL/GenBank/DDBJ databases">
        <title>Genome sequence of Pseudomonas arsenicoxydans ACM1.</title>
        <authorList>
            <person name="Nascimento F.X."/>
        </authorList>
    </citation>
    <scope>NUCLEOTIDE SEQUENCE [LARGE SCALE GENOMIC DNA]</scope>
    <source>
        <strain evidence="7 8">ACM1</strain>
    </source>
</reference>
<dbReference type="Pfam" id="PF12919">
    <property type="entry name" value="TcdA_TcdB"/>
    <property type="match status" value="1"/>
</dbReference>
<dbReference type="Pfam" id="PF03543">
    <property type="entry name" value="Peptidase_C58"/>
    <property type="match status" value="1"/>
</dbReference>
<dbReference type="EMBL" id="CP024767">
    <property type="protein sequence ID" value="QAY82751.1"/>
    <property type="molecule type" value="Genomic_DNA"/>
</dbReference>
<evidence type="ECO:0000313" key="8">
    <source>
        <dbReference type="Proteomes" id="UP000291121"/>
    </source>
</evidence>
<evidence type="ECO:0000256" key="2">
    <source>
        <dbReference type="ARBA" id="ARBA00022801"/>
    </source>
</evidence>
<dbReference type="InterPro" id="IPR006473">
    <property type="entry name" value="Peptidase_C58_Yopt"/>
</dbReference>
<evidence type="ECO:0000259" key="6">
    <source>
        <dbReference type="Pfam" id="PF12920"/>
    </source>
</evidence>
<keyword evidence="1" id="KW-0645">Protease</keyword>
<dbReference type="InterPro" id="IPR024770">
    <property type="entry name" value="TcdA/TcdB_cat"/>
</dbReference>
<keyword evidence="2" id="KW-0378">Hydrolase</keyword>
<keyword evidence="8" id="KW-1185">Reference proteome</keyword>
<organism evidence="7 8">
    <name type="scientific">Pseudomonas arsenicoxydans</name>
    <dbReference type="NCBI Taxonomy" id="702115"/>
    <lineage>
        <taxon>Bacteria</taxon>
        <taxon>Pseudomonadati</taxon>
        <taxon>Pseudomonadota</taxon>
        <taxon>Gammaproteobacteria</taxon>
        <taxon>Pseudomonadales</taxon>
        <taxon>Pseudomonadaceae</taxon>
        <taxon>Pseudomonas</taxon>
    </lineage>
</organism>
<name>A0A4P6GBP0_9PSED</name>
<dbReference type="Proteomes" id="UP000291121">
    <property type="component" value="Chromosome"/>
</dbReference>
<dbReference type="GO" id="GO:0004197">
    <property type="term" value="F:cysteine-type endopeptidase activity"/>
    <property type="evidence" value="ECO:0007669"/>
    <property type="project" value="InterPro"/>
</dbReference>
<dbReference type="CDD" id="cd20495">
    <property type="entry name" value="C58_PaToxP-like"/>
    <property type="match status" value="1"/>
</dbReference>